<dbReference type="InterPro" id="IPR036152">
    <property type="entry name" value="Asp/glu_Ase-like_sf"/>
</dbReference>
<dbReference type="Pfam" id="PF00710">
    <property type="entry name" value="Asparaginase"/>
    <property type="match status" value="1"/>
</dbReference>
<dbReference type="GO" id="GO:0006530">
    <property type="term" value="P:L-asparagine catabolic process"/>
    <property type="evidence" value="ECO:0007669"/>
    <property type="project" value="UniProtKB-ARBA"/>
</dbReference>
<dbReference type="GO" id="GO:0004067">
    <property type="term" value="F:asparaginase activity"/>
    <property type="evidence" value="ECO:0007669"/>
    <property type="project" value="UniProtKB-UniRule"/>
</dbReference>
<evidence type="ECO:0000256" key="9">
    <source>
        <dbReference type="RuleBase" id="RU004456"/>
    </source>
</evidence>
<dbReference type="PIRSF" id="PIRSF001220">
    <property type="entry name" value="L-ASNase_gatD"/>
    <property type="match status" value="1"/>
</dbReference>
<dbReference type="Gene3D" id="3.40.50.40">
    <property type="match status" value="1"/>
</dbReference>
<dbReference type="EC" id="3.5.1.1" evidence="2"/>
<evidence type="ECO:0000313" key="14">
    <source>
        <dbReference type="Proteomes" id="UP000019804"/>
    </source>
</evidence>
<dbReference type="Pfam" id="PF17763">
    <property type="entry name" value="Asparaginase_C"/>
    <property type="match status" value="1"/>
</dbReference>
<accession>A0A017SBQ3</accession>
<evidence type="ECO:0000259" key="12">
    <source>
        <dbReference type="Pfam" id="PF17763"/>
    </source>
</evidence>
<dbReference type="RefSeq" id="XP_040637313.1">
    <property type="nucleotide sequence ID" value="XM_040787203.1"/>
</dbReference>
<feature type="active site" description="O-isoaspartyl threonine intermediate" evidence="5">
    <location>
        <position position="62"/>
    </location>
</feature>
<dbReference type="GeneID" id="63702327"/>
<dbReference type="SMART" id="SM00870">
    <property type="entry name" value="Asparaginase"/>
    <property type="match status" value="1"/>
</dbReference>
<evidence type="ECO:0000256" key="5">
    <source>
        <dbReference type="PIRSR" id="PIRSR001220-1"/>
    </source>
</evidence>
<dbReference type="PROSITE" id="PS00144">
    <property type="entry name" value="ASN_GLN_ASE_1"/>
    <property type="match status" value="1"/>
</dbReference>
<dbReference type="Proteomes" id="UP000019804">
    <property type="component" value="Unassembled WGS sequence"/>
</dbReference>
<feature type="domain" description="L-asparaginase N-terminal" evidence="11">
    <location>
        <begin position="53"/>
        <end position="247"/>
    </location>
</feature>
<dbReference type="SUPFAM" id="SSF53774">
    <property type="entry name" value="Glutaminase/Asparaginase"/>
    <property type="match status" value="1"/>
</dbReference>
<dbReference type="PANTHER" id="PTHR11707">
    <property type="entry name" value="L-ASPARAGINASE"/>
    <property type="match status" value="1"/>
</dbReference>
<evidence type="ECO:0000256" key="10">
    <source>
        <dbReference type="SAM" id="SignalP"/>
    </source>
</evidence>
<organism evidence="13 14">
    <name type="scientific">Aspergillus ruber (strain CBS 135680)</name>
    <dbReference type="NCBI Taxonomy" id="1388766"/>
    <lineage>
        <taxon>Eukaryota</taxon>
        <taxon>Fungi</taxon>
        <taxon>Dikarya</taxon>
        <taxon>Ascomycota</taxon>
        <taxon>Pezizomycotina</taxon>
        <taxon>Eurotiomycetes</taxon>
        <taxon>Eurotiomycetidae</taxon>
        <taxon>Eurotiales</taxon>
        <taxon>Aspergillaceae</taxon>
        <taxon>Aspergillus</taxon>
        <taxon>Aspergillus subgen. Aspergillus</taxon>
    </lineage>
</organism>
<dbReference type="PROSITE" id="PS51732">
    <property type="entry name" value="ASN_GLN_ASE_3"/>
    <property type="match status" value="1"/>
</dbReference>
<dbReference type="InterPro" id="IPR004550">
    <property type="entry name" value="AsnASE_II"/>
</dbReference>
<evidence type="ECO:0000256" key="8">
    <source>
        <dbReference type="PROSITE-ProRule" id="PRU10100"/>
    </source>
</evidence>
<dbReference type="OrthoDB" id="542841at2759"/>
<feature type="binding site" evidence="6">
    <location>
        <position position="109"/>
    </location>
    <ligand>
        <name>substrate</name>
    </ligand>
</feature>
<dbReference type="Gene3D" id="3.40.50.1170">
    <property type="entry name" value="L-asparaginase, N-terminal domain"/>
    <property type="match status" value="1"/>
</dbReference>
<evidence type="ECO:0000256" key="2">
    <source>
        <dbReference type="ARBA" id="ARBA00012920"/>
    </source>
</evidence>
<dbReference type="InterPro" id="IPR037152">
    <property type="entry name" value="L-asparaginase_N_sf"/>
</dbReference>
<feature type="active site" evidence="7">
    <location>
        <position position="62"/>
    </location>
</feature>
<protein>
    <recommendedName>
        <fullName evidence="2">asparaginase</fullName>
        <ecNumber evidence="2">3.5.1.1</ecNumber>
    </recommendedName>
</protein>
<dbReference type="CDD" id="cd08964">
    <property type="entry name" value="L-asparaginase_II"/>
    <property type="match status" value="1"/>
</dbReference>
<dbReference type="PROSITE" id="PS00917">
    <property type="entry name" value="ASN_GLN_ASE_2"/>
    <property type="match status" value="1"/>
</dbReference>
<dbReference type="InterPro" id="IPR027475">
    <property type="entry name" value="Asparaginase/glutaminase_AS2"/>
</dbReference>
<evidence type="ECO:0000256" key="7">
    <source>
        <dbReference type="PROSITE-ProRule" id="PRU10099"/>
    </source>
</evidence>
<dbReference type="PRINTS" id="PR00139">
    <property type="entry name" value="ASNGLNASE"/>
</dbReference>
<reference evidence="14" key="1">
    <citation type="journal article" date="2014" name="Nat. Commun.">
        <title>Genomic adaptations of the halophilic Dead Sea filamentous fungus Eurotium rubrum.</title>
        <authorList>
            <person name="Kis-Papo T."/>
            <person name="Weig A.R."/>
            <person name="Riley R."/>
            <person name="Persoh D."/>
            <person name="Salamov A."/>
            <person name="Sun H."/>
            <person name="Lipzen A."/>
            <person name="Wasser S.P."/>
            <person name="Rambold G."/>
            <person name="Grigoriev I.V."/>
            <person name="Nevo E."/>
        </authorList>
    </citation>
    <scope>NUCLEOTIDE SEQUENCE [LARGE SCALE GENOMIC DNA]</scope>
    <source>
        <strain evidence="14">CBS 135680</strain>
    </source>
</reference>
<dbReference type="InterPro" id="IPR027473">
    <property type="entry name" value="L-asparaginase_C"/>
</dbReference>
<sequence>MVLFKNTAVGASALLAATGSATPVVHYPRAANSSAFTNSNGLKFTHFNQSLPNVTILATGGTIAGTSPDKTATADYESGALGINKLLNAIPEAFEIANVAAVQATNVGSGDVSSSLLLNLTHTLQTTVCDDPNMSGAVITHGTDTLEESAFFIDTTVNCGKPIVFVGSMRPSTALSADGPMNLLQAVTVAADEDSKDRGALVVLNDRIASAFFVTKTQANTVDTFKAMEMGNLGMIVSNEPYFFYPPVQPRAKTEIDVSGIDKIPRVDILYAYEDMQADLLYAAVEHGAKGIVIAGAGAGGVSSDFDTAINDIVKNKSIPVVKSHRTVNGEVPTSAITGDAAEYQIASGFLNPQQSRILLGLLLAEEKGVKEIQGVFEKAAAA</sequence>
<evidence type="ECO:0000256" key="6">
    <source>
        <dbReference type="PIRSR" id="PIRSR001220-2"/>
    </source>
</evidence>
<dbReference type="PIRSF" id="PIRSF500176">
    <property type="entry name" value="L_ASNase"/>
    <property type="match status" value="1"/>
</dbReference>
<dbReference type="InterPro" id="IPR027474">
    <property type="entry name" value="L-asparaginase_N"/>
</dbReference>
<comment type="similarity">
    <text evidence="1 9">Belongs to the asparaginase 1 family.</text>
</comment>
<proteinExistence type="inferred from homology"/>
<feature type="active site" evidence="8">
    <location>
        <position position="143"/>
    </location>
</feature>
<dbReference type="NCBIfam" id="TIGR00520">
    <property type="entry name" value="asnASE_II"/>
    <property type="match status" value="1"/>
</dbReference>
<comment type="catalytic activity">
    <reaction evidence="4">
        <text>L-asparagine + H2O = L-aspartate + NH4(+)</text>
        <dbReference type="Rhea" id="RHEA:21016"/>
        <dbReference type="ChEBI" id="CHEBI:15377"/>
        <dbReference type="ChEBI" id="CHEBI:28938"/>
        <dbReference type="ChEBI" id="CHEBI:29991"/>
        <dbReference type="ChEBI" id="CHEBI:58048"/>
        <dbReference type="EC" id="3.5.1.1"/>
    </reaction>
</comment>
<evidence type="ECO:0000256" key="1">
    <source>
        <dbReference type="ARBA" id="ARBA00010518"/>
    </source>
</evidence>
<evidence type="ECO:0000313" key="13">
    <source>
        <dbReference type="EMBL" id="EYE93625.1"/>
    </source>
</evidence>
<feature type="chain" id="PRO_5001495556" description="asparaginase" evidence="10">
    <location>
        <begin position="22"/>
        <end position="383"/>
    </location>
</feature>
<dbReference type="STRING" id="1388766.A0A017SBQ3"/>
<dbReference type="InterPro" id="IPR040919">
    <property type="entry name" value="Asparaginase_C"/>
</dbReference>
<evidence type="ECO:0000256" key="3">
    <source>
        <dbReference type="ARBA" id="ARBA00022801"/>
    </source>
</evidence>
<gene>
    <name evidence="13" type="ORF">EURHEDRAFT_531996</name>
</gene>
<dbReference type="FunFam" id="3.40.50.1170:FF:000001">
    <property type="entry name" value="L-asparaginase 2"/>
    <property type="match status" value="1"/>
</dbReference>
<name>A0A017SBQ3_ASPRC</name>
<evidence type="ECO:0000256" key="4">
    <source>
        <dbReference type="ARBA" id="ARBA00049366"/>
    </source>
</evidence>
<dbReference type="PANTHER" id="PTHR11707:SF28">
    <property type="entry name" value="60 KDA LYSOPHOSPHOLIPASE"/>
    <property type="match status" value="1"/>
</dbReference>
<keyword evidence="10" id="KW-0732">Signal</keyword>
<feature type="signal peptide" evidence="10">
    <location>
        <begin position="1"/>
        <end position="21"/>
    </location>
</feature>
<dbReference type="HOGENOM" id="CLU_019134_1_1_1"/>
<dbReference type="InterPro" id="IPR020827">
    <property type="entry name" value="Asparaginase/glutaminase_AS1"/>
</dbReference>
<feature type="domain" description="Asparaginase/glutaminase C-terminal" evidence="12">
    <location>
        <begin position="266"/>
        <end position="377"/>
    </location>
</feature>
<keyword evidence="3" id="KW-0378">Hydrolase</keyword>
<dbReference type="AlphaFoldDB" id="A0A017SBQ3"/>
<dbReference type="EMBL" id="KK088430">
    <property type="protein sequence ID" value="EYE93625.1"/>
    <property type="molecule type" value="Genomic_DNA"/>
</dbReference>
<dbReference type="InterPro" id="IPR006034">
    <property type="entry name" value="Asparaginase/glutaminase-like"/>
</dbReference>
<evidence type="ECO:0000259" key="11">
    <source>
        <dbReference type="Pfam" id="PF00710"/>
    </source>
</evidence>
<dbReference type="FunFam" id="3.40.50.40:FF:000007">
    <property type="entry name" value="L-asparaginase"/>
    <property type="match status" value="1"/>
</dbReference>
<feature type="binding site" evidence="6">
    <location>
        <begin position="143"/>
        <end position="144"/>
    </location>
    <ligand>
        <name>substrate</name>
    </ligand>
</feature>
<keyword evidence="14" id="KW-1185">Reference proteome</keyword>